<evidence type="ECO:0008006" key="4">
    <source>
        <dbReference type="Google" id="ProtNLM"/>
    </source>
</evidence>
<dbReference type="AlphaFoldDB" id="A0A2Z4Y1Q9"/>
<evidence type="ECO:0000313" key="3">
    <source>
        <dbReference type="Proteomes" id="UP000262583"/>
    </source>
</evidence>
<proteinExistence type="predicted"/>
<dbReference type="InterPro" id="IPR010743">
    <property type="entry name" value="Methionine_synth_MetW"/>
</dbReference>
<feature type="coiled-coil region" evidence="1">
    <location>
        <begin position="246"/>
        <end position="273"/>
    </location>
</feature>
<dbReference type="Pfam" id="PF07021">
    <property type="entry name" value="MetW"/>
    <property type="match status" value="1"/>
</dbReference>
<accession>A0A2Z4Y1Q9</accession>
<dbReference type="SUPFAM" id="SSF53335">
    <property type="entry name" value="S-adenosyl-L-methionine-dependent methyltransferases"/>
    <property type="match status" value="1"/>
</dbReference>
<dbReference type="InterPro" id="IPR029063">
    <property type="entry name" value="SAM-dependent_MTases_sf"/>
</dbReference>
<dbReference type="Proteomes" id="UP000262583">
    <property type="component" value="Chromosome"/>
</dbReference>
<dbReference type="KEGG" id="schv:BRCON_0122"/>
<evidence type="ECO:0000256" key="1">
    <source>
        <dbReference type="SAM" id="Coils"/>
    </source>
</evidence>
<dbReference type="PANTHER" id="PTHR43861">
    <property type="entry name" value="TRANS-ACONITATE 2-METHYLTRANSFERASE-RELATED"/>
    <property type="match status" value="1"/>
</dbReference>
<gene>
    <name evidence="2" type="ORF">BRCON_0122</name>
</gene>
<dbReference type="EMBL" id="CP030759">
    <property type="protein sequence ID" value="AXA34899.1"/>
    <property type="molecule type" value="Genomic_DNA"/>
</dbReference>
<protein>
    <recommendedName>
        <fullName evidence="4">Methyltransferase type 11 domain-containing protein</fullName>
    </recommendedName>
</protein>
<name>A0A2Z4Y1Q9_SUMC1</name>
<keyword evidence="1" id="KW-0175">Coiled coil</keyword>
<sequence>MASEQHPAESPGIAELMNALQARARDRITNLSEAIATLRSSLIALKDESSLQELAGNQSAANDLFSQLQATRSPFLDRPFLTEGEIAELEVLASPPGLSRPWWHPKRWFAAFYRMLWGRQELFNRRLLEHLRRLTAMVATEQIRYAITARLMGSVNTLVRRACERDYEFEAVMDKLVQTLDEFIELSPQTVEAQAVSEAWQKMWEPYAIELETIRKFLPRIRDLESQVGALADELQRRIEAGTASDRILEAHLNEISQKLQDLERSLATQTDVARAYAADTAALPSPEQASPQSPKQSLSPTFSFYEFEESLRGGEVQIAAEQSKYVAWFEGAEPVLDAGCGRGEFLDLLRVHNIRAYGIDADEAMVAHCAAKGHRVLLAKIHEHLESLDDETLGGIFLGQVVEHLERHELMTLPYLAWRKLIPNGVIVIETVNPMCLTTFSGAFYADPTHIRPIHPKGLEFLLTMAGFVEPTLILSAPVPEHDKLQLLCEKEPLAPAVKDVVMQMNRNLERLNALLYSYANYAIAARKGAA</sequence>
<organism evidence="2 3">
    <name type="scientific">Sumerlaea chitinivorans</name>
    <dbReference type="NCBI Taxonomy" id="2250252"/>
    <lineage>
        <taxon>Bacteria</taxon>
        <taxon>Candidatus Sumerlaeota</taxon>
        <taxon>Candidatus Sumerlaeia</taxon>
        <taxon>Candidatus Sumerlaeales</taxon>
        <taxon>Candidatus Sumerlaeaceae</taxon>
        <taxon>Candidatus Sumerlaea</taxon>
    </lineage>
</organism>
<dbReference type="Gene3D" id="3.40.50.150">
    <property type="entry name" value="Vaccinia Virus protein VP39"/>
    <property type="match status" value="1"/>
</dbReference>
<dbReference type="CDD" id="cd02440">
    <property type="entry name" value="AdoMet_MTases"/>
    <property type="match status" value="1"/>
</dbReference>
<reference evidence="2 3" key="1">
    <citation type="submission" date="2018-05" db="EMBL/GenBank/DDBJ databases">
        <title>A metagenomic window into the 2 km-deep terrestrial subsurface aquifer revealed taxonomically and functionally diverse microbial community comprising novel uncultured bacterial lineages.</title>
        <authorList>
            <person name="Kadnikov V.V."/>
            <person name="Mardanov A.V."/>
            <person name="Beletsky A.V."/>
            <person name="Banks D."/>
            <person name="Pimenov N.V."/>
            <person name="Frank Y.A."/>
            <person name="Karnachuk O.V."/>
            <person name="Ravin N.V."/>
        </authorList>
    </citation>
    <scope>NUCLEOTIDE SEQUENCE [LARGE SCALE GENOMIC DNA]</scope>
    <source>
        <strain evidence="2">BY</strain>
    </source>
</reference>
<evidence type="ECO:0000313" key="2">
    <source>
        <dbReference type="EMBL" id="AXA34899.1"/>
    </source>
</evidence>